<dbReference type="InterPro" id="IPR000235">
    <property type="entry name" value="Ribosomal_uS7"/>
</dbReference>
<dbReference type="Proteomes" id="UP001150925">
    <property type="component" value="Unassembled WGS sequence"/>
</dbReference>
<keyword evidence="3" id="KW-0687">Ribonucleoprotein</keyword>
<protein>
    <recommendedName>
        <fullName evidence="4">Small ribosomal subunit protein uS7 domain-containing protein</fullName>
    </recommendedName>
</protein>
<evidence type="ECO:0000313" key="6">
    <source>
        <dbReference type="Proteomes" id="UP001150925"/>
    </source>
</evidence>
<evidence type="ECO:0000256" key="2">
    <source>
        <dbReference type="ARBA" id="ARBA00022980"/>
    </source>
</evidence>
<comment type="similarity">
    <text evidence="1">Belongs to the universal ribosomal protein uS7 family.</text>
</comment>
<dbReference type="InterPro" id="IPR047988">
    <property type="entry name" value="Ribosomal_uS7m_fungi"/>
</dbReference>
<dbReference type="EMBL" id="JANBPY010003789">
    <property type="protein sequence ID" value="KAJ1950223.1"/>
    <property type="molecule type" value="Genomic_DNA"/>
</dbReference>
<dbReference type="InterPro" id="IPR023798">
    <property type="entry name" value="Ribosomal_uS7_dom"/>
</dbReference>
<feature type="domain" description="Small ribosomal subunit protein uS7" evidence="4">
    <location>
        <begin position="118"/>
        <end position="249"/>
    </location>
</feature>
<dbReference type="Gene3D" id="1.10.455.10">
    <property type="entry name" value="Ribosomal protein S7 domain"/>
    <property type="match status" value="1"/>
</dbReference>
<keyword evidence="6" id="KW-1185">Reference proteome</keyword>
<comment type="caution">
    <text evidence="5">The sequence shown here is derived from an EMBL/GenBank/DDBJ whole genome shotgun (WGS) entry which is preliminary data.</text>
</comment>
<dbReference type="SUPFAM" id="SSF47973">
    <property type="entry name" value="Ribosomal protein S7"/>
    <property type="match status" value="1"/>
</dbReference>
<organism evidence="5 6">
    <name type="scientific">Dispira parvispora</name>
    <dbReference type="NCBI Taxonomy" id="1520584"/>
    <lineage>
        <taxon>Eukaryota</taxon>
        <taxon>Fungi</taxon>
        <taxon>Fungi incertae sedis</taxon>
        <taxon>Zoopagomycota</taxon>
        <taxon>Kickxellomycotina</taxon>
        <taxon>Dimargaritomycetes</taxon>
        <taxon>Dimargaritales</taxon>
        <taxon>Dimargaritaceae</taxon>
        <taxon>Dispira</taxon>
    </lineage>
</organism>
<dbReference type="AlphaFoldDB" id="A0A9W8E3H3"/>
<dbReference type="Pfam" id="PF00177">
    <property type="entry name" value="Ribosomal_S7"/>
    <property type="match status" value="1"/>
</dbReference>
<gene>
    <name evidence="5" type="ORF">IWQ62_006605</name>
</gene>
<dbReference type="CDD" id="cd14868">
    <property type="entry name" value="uS7_Mitochondria_Fungi"/>
    <property type="match status" value="1"/>
</dbReference>
<evidence type="ECO:0000313" key="5">
    <source>
        <dbReference type="EMBL" id="KAJ1950223.1"/>
    </source>
</evidence>
<evidence type="ECO:0000259" key="4">
    <source>
        <dbReference type="Pfam" id="PF00177"/>
    </source>
</evidence>
<dbReference type="OrthoDB" id="9972728at2759"/>
<dbReference type="GO" id="GO:0005840">
    <property type="term" value="C:ribosome"/>
    <property type="evidence" value="ECO:0007669"/>
    <property type="project" value="UniProtKB-KW"/>
</dbReference>
<dbReference type="InterPro" id="IPR036823">
    <property type="entry name" value="Ribosomal_uS7_dom_sf"/>
</dbReference>
<dbReference type="GO" id="GO:1990904">
    <property type="term" value="C:ribonucleoprotein complex"/>
    <property type="evidence" value="ECO:0007669"/>
    <property type="project" value="UniProtKB-KW"/>
</dbReference>
<sequence>MSISTLSAGFGRLTLINVRRPVPVRTLASSFPRWNTTTGGPTLTPGANFKENLAPLPHSQKIPTYKEDYTNVNPTAVQHQGVSPSLSGLTNEAPTEGAIGSDIGLSGSVTPEDRAAMLRDPLLSQIVNTIMRDGKKTRTQRHIGEALIEIRKVTQNNPYVVLRDAVDMCSPLMDLISRKVGSKVIHVPFPLSPRQKVRRALLWILKASRTRPEKKFSMRFANEILEVINGRSKAMESKLALHKQVLANRANIKSN</sequence>
<evidence type="ECO:0000256" key="1">
    <source>
        <dbReference type="ARBA" id="ARBA00007151"/>
    </source>
</evidence>
<name>A0A9W8E3H3_9FUNG</name>
<accession>A0A9W8E3H3</accession>
<reference evidence="5" key="1">
    <citation type="submission" date="2022-07" db="EMBL/GenBank/DDBJ databases">
        <title>Phylogenomic reconstructions and comparative analyses of Kickxellomycotina fungi.</title>
        <authorList>
            <person name="Reynolds N.K."/>
            <person name="Stajich J.E."/>
            <person name="Barry K."/>
            <person name="Grigoriev I.V."/>
            <person name="Crous P."/>
            <person name="Smith M.E."/>
        </authorList>
    </citation>
    <scope>NUCLEOTIDE SEQUENCE</scope>
    <source>
        <strain evidence="5">RSA 1196</strain>
    </source>
</reference>
<dbReference type="PANTHER" id="PTHR11205">
    <property type="entry name" value="RIBOSOMAL PROTEIN S7"/>
    <property type="match status" value="1"/>
</dbReference>
<keyword evidence="2" id="KW-0689">Ribosomal protein</keyword>
<dbReference type="GO" id="GO:0006412">
    <property type="term" value="P:translation"/>
    <property type="evidence" value="ECO:0007669"/>
    <property type="project" value="InterPro"/>
</dbReference>
<evidence type="ECO:0000256" key="3">
    <source>
        <dbReference type="ARBA" id="ARBA00023274"/>
    </source>
</evidence>
<proteinExistence type="inferred from homology"/>